<feature type="signal peptide" evidence="1">
    <location>
        <begin position="1"/>
        <end position="23"/>
    </location>
</feature>
<sequence>MKRGDLCKFFIITVSRWAQFITAATVAHRANNTGLMHWSHDNTWFNLGRIVYTNSTKQSTCIPPQSTQTRLIDILQDESSVPPSKEHIHERCLKSPNETTVADCVDSARIHSVIYLCGGTDAGSNLASRHWGEQDEKVFSQQISSTGLEHVQ</sequence>
<proteinExistence type="predicted"/>
<feature type="chain" id="PRO_5044775328" evidence="1">
    <location>
        <begin position="24"/>
        <end position="152"/>
    </location>
</feature>
<evidence type="ECO:0000313" key="2">
    <source>
        <dbReference type="RefSeq" id="XP_059602566.1"/>
    </source>
</evidence>
<reference evidence="2" key="2">
    <citation type="submission" date="2025-08" db="UniProtKB">
        <authorList>
            <consortium name="RefSeq"/>
        </authorList>
    </citation>
    <scope>IDENTIFICATION</scope>
</reference>
<keyword evidence="1" id="KW-0732">Signal</keyword>
<reference evidence="2" key="1">
    <citation type="submission" date="2025-02" db="EMBL/GenBank/DDBJ databases">
        <authorList>
            <consortium name="NCBI Genome Project"/>
        </authorList>
    </citation>
    <scope>NUCLEOTIDE SEQUENCE</scope>
</reference>
<dbReference type="VEuPathDB" id="FungiDB:An15g05300"/>
<name>A0AAJ8BUC6_ASPNG</name>
<dbReference type="KEGG" id="ang:An15g05300"/>
<organism evidence="2">
    <name type="scientific">Aspergillus niger</name>
    <dbReference type="NCBI Taxonomy" id="5061"/>
    <lineage>
        <taxon>Eukaryota</taxon>
        <taxon>Fungi</taxon>
        <taxon>Dikarya</taxon>
        <taxon>Ascomycota</taxon>
        <taxon>Pezizomycotina</taxon>
        <taxon>Eurotiomycetes</taxon>
        <taxon>Eurotiomycetidae</taxon>
        <taxon>Eurotiales</taxon>
        <taxon>Aspergillaceae</taxon>
        <taxon>Aspergillus</taxon>
        <taxon>Aspergillus subgen. Circumdati</taxon>
    </lineage>
</organism>
<dbReference type="GeneID" id="84593214"/>
<dbReference type="AlphaFoldDB" id="A0AAJ8BUC6"/>
<dbReference type="RefSeq" id="XP_059602566.1">
    <property type="nucleotide sequence ID" value="XM_059744702.1"/>
</dbReference>
<protein>
    <submittedName>
        <fullName evidence="2">Uncharacterized protein</fullName>
    </submittedName>
</protein>
<evidence type="ECO:0000256" key="1">
    <source>
        <dbReference type="SAM" id="SignalP"/>
    </source>
</evidence>
<gene>
    <name evidence="2" type="ORF">An15g05300</name>
</gene>
<accession>A0AAJ8BUC6</accession>